<name>A0A078MT79_9MICC</name>
<dbReference type="InterPro" id="IPR029058">
    <property type="entry name" value="AB_hydrolase_fold"/>
</dbReference>
<reference evidence="3" key="1">
    <citation type="submission" date="2014-07" db="EMBL/GenBank/DDBJ databases">
        <authorList>
            <person name="Urmite Genomes Urmite Genomes"/>
        </authorList>
    </citation>
    <scope>NUCLEOTIDE SEQUENCE</scope>
    <source>
        <strain evidence="3">11W110_air</strain>
    </source>
</reference>
<feature type="compositionally biased region" description="Low complexity" evidence="1">
    <location>
        <begin position="24"/>
        <end position="38"/>
    </location>
</feature>
<dbReference type="AlphaFoldDB" id="A0A078MT79"/>
<dbReference type="SUPFAM" id="SSF53474">
    <property type="entry name" value="alpha/beta-Hydrolases"/>
    <property type="match status" value="1"/>
</dbReference>
<dbReference type="GO" id="GO:0046503">
    <property type="term" value="P:glycerolipid catabolic process"/>
    <property type="evidence" value="ECO:0007669"/>
    <property type="project" value="TreeGrafter"/>
</dbReference>
<organism evidence="3">
    <name type="scientific">Arthrobacter saudimassiliensis</name>
    <dbReference type="NCBI Taxonomy" id="1461584"/>
    <lineage>
        <taxon>Bacteria</taxon>
        <taxon>Bacillati</taxon>
        <taxon>Actinomycetota</taxon>
        <taxon>Actinomycetes</taxon>
        <taxon>Micrococcales</taxon>
        <taxon>Micrococcaceae</taxon>
        <taxon>Arthrobacter</taxon>
    </lineage>
</organism>
<evidence type="ECO:0000259" key="2">
    <source>
        <dbReference type="Pfam" id="PF00561"/>
    </source>
</evidence>
<dbReference type="EMBL" id="LN483070">
    <property type="protein sequence ID" value="CEA08001.1"/>
    <property type="molecule type" value="Genomic_DNA"/>
</dbReference>
<dbReference type="PANTHER" id="PTHR43433">
    <property type="entry name" value="HYDROLASE, ALPHA/BETA FOLD FAMILY PROTEIN"/>
    <property type="match status" value="1"/>
</dbReference>
<dbReference type="InterPro" id="IPR000073">
    <property type="entry name" value="AB_hydrolase_1"/>
</dbReference>
<keyword evidence="3" id="KW-0378">Hydrolase</keyword>
<proteinExistence type="predicted"/>
<evidence type="ECO:0000256" key="1">
    <source>
        <dbReference type="SAM" id="MobiDB-lite"/>
    </source>
</evidence>
<dbReference type="GO" id="GO:0004806">
    <property type="term" value="F:triacylglycerol lipase activity"/>
    <property type="evidence" value="ECO:0007669"/>
    <property type="project" value="TreeGrafter"/>
</dbReference>
<dbReference type="PATRIC" id="fig|1461584.3.peg.1321"/>
<dbReference type="InterPro" id="IPR050471">
    <property type="entry name" value="AB_hydrolase"/>
</dbReference>
<dbReference type="PANTHER" id="PTHR43433:SF5">
    <property type="entry name" value="AB HYDROLASE-1 DOMAIN-CONTAINING PROTEIN"/>
    <property type="match status" value="1"/>
</dbReference>
<feature type="compositionally biased region" description="Basic and acidic residues" evidence="1">
    <location>
        <begin position="1"/>
        <end position="22"/>
    </location>
</feature>
<sequence length="363" mass="38047">MAEGRVKMPDKAETTAARREGAHAAGTRGDAPAGPAAASAVPGRAAVAAAPAGYGVRGSARKAAAARDAALGPVNWARPPEGSCRLAFEVPSGRLAALELGPADGVPVVLVPGVMGSKEDFALVLPRLAAAGYRALSFDMAGQYESAAAGPERLDPPGRRYDLRLFVDDLLAVLERTGPAHVTGYSFAGVVAQAALVLRPDLFRSLTLLSCPPVPGQSLARVRWIGWLSPLVGRRLSAALIVWGVRRNFVPAPPDRLAFVERRFARTRRSSIADIVGLMKAVPDLRRALRNAPVPLFVAVGGSDVWPLALHRGFARSIGARIGIYRTGHSPCENSPNLLSLDLLRLFAASASAPGPHPSCPES</sequence>
<dbReference type="Pfam" id="PF00561">
    <property type="entry name" value="Abhydrolase_1"/>
    <property type="match status" value="1"/>
</dbReference>
<gene>
    <name evidence="3" type="ORF">BN1051_01336</name>
</gene>
<dbReference type="Gene3D" id="3.40.50.1820">
    <property type="entry name" value="alpha/beta hydrolase"/>
    <property type="match status" value="1"/>
</dbReference>
<accession>A0A078MT79</accession>
<feature type="region of interest" description="Disordered" evidence="1">
    <location>
        <begin position="1"/>
        <end position="38"/>
    </location>
</feature>
<protein>
    <submittedName>
        <fullName evidence="3">Alpha/beta hydrolase family protein</fullName>
    </submittedName>
</protein>
<feature type="domain" description="AB hydrolase-1" evidence="2">
    <location>
        <begin position="107"/>
        <end position="217"/>
    </location>
</feature>
<evidence type="ECO:0000313" key="3">
    <source>
        <dbReference type="EMBL" id="CEA08001.1"/>
    </source>
</evidence>